<keyword evidence="2" id="KW-0663">Pyridoxal phosphate</keyword>
<evidence type="ECO:0000256" key="4">
    <source>
        <dbReference type="ARBA" id="ARBA00023125"/>
    </source>
</evidence>
<dbReference type="Pfam" id="PF00155">
    <property type="entry name" value="Aminotran_1_2"/>
    <property type="match status" value="1"/>
</dbReference>
<keyword evidence="9" id="KW-1185">Reference proteome</keyword>
<dbReference type="InterPro" id="IPR036390">
    <property type="entry name" value="WH_DNA-bd_sf"/>
</dbReference>
<dbReference type="GO" id="GO:0008483">
    <property type="term" value="F:transaminase activity"/>
    <property type="evidence" value="ECO:0007669"/>
    <property type="project" value="UniProtKB-KW"/>
</dbReference>
<evidence type="ECO:0000256" key="2">
    <source>
        <dbReference type="ARBA" id="ARBA00022898"/>
    </source>
</evidence>
<organism evidence="8 9">
    <name type="scientific">Thermobifida alba</name>
    <name type="common">Thermomonospora alba</name>
    <dbReference type="NCBI Taxonomy" id="53522"/>
    <lineage>
        <taxon>Bacteria</taxon>
        <taxon>Bacillati</taxon>
        <taxon>Actinomycetota</taxon>
        <taxon>Actinomycetes</taxon>
        <taxon>Streptosporangiales</taxon>
        <taxon>Nocardiopsidaceae</taxon>
        <taxon>Thermobifida</taxon>
    </lineage>
</organism>
<reference evidence="8 9" key="1">
    <citation type="submission" date="2020-04" db="EMBL/GenBank/DDBJ databases">
        <title>Thermobifida alba genome sequencing and assembly.</title>
        <authorList>
            <person name="Luzics S."/>
            <person name="Horvath B."/>
            <person name="Nagy I."/>
            <person name="Toth A."/>
            <person name="Nagy I."/>
            <person name="Kukolya J."/>
        </authorList>
    </citation>
    <scope>NUCLEOTIDE SEQUENCE [LARGE SCALE GENOMIC DNA]</scope>
    <source>
        <strain evidence="8 9">DSM 43795</strain>
    </source>
</reference>
<evidence type="ECO:0000256" key="1">
    <source>
        <dbReference type="ARBA" id="ARBA00005384"/>
    </source>
</evidence>
<dbReference type="CDD" id="cd00609">
    <property type="entry name" value="AAT_like"/>
    <property type="match status" value="1"/>
</dbReference>
<dbReference type="SUPFAM" id="SSF53383">
    <property type="entry name" value="PLP-dependent transferases"/>
    <property type="match status" value="1"/>
</dbReference>
<evidence type="ECO:0000313" key="8">
    <source>
        <dbReference type="EMBL" id="UPT21458.1"/>
    </source>
</evidence>
<dbReference type="Pfam" id="PF00392">
    <property type="entry name" value="GntR"/>
    <property type="match status" value="1"/>
</dbReference>
<dbReference type="PANTHER" id="PTHR46577:SF1">
    <property type="entry name" value="HTH-TYPE TRANSCRIPTIONAL REGULATORY PROTEIN GABR"/>
    <property type="match status" value="1"/>
</dbReference>
<evidence type="ECO:0000256" key="3">
    <source>
        <dbReference type="ARBA" id="ARBA00023015"/>
    </source>
</evidence>
<accession>A0ABY4L4R3</accession>
<dbReference type="CDD" id="cd07377">
    <property type="entry name" value="WHTH_GntR"/>
    <property type="match status" value="1"/>
</dbReference>
<keyword evidence="4" id="KW-0238">DNA-binding</keyword>
<dbReference type="Gene3D" id="1.10.10.10">
    <property type="entry name" value="Winged helix-like DNA-binding domain superfamily/Winged helix DNA-binding domain"/>
    <property type="match status" value="1"/>
</dbReference>
<dbReference type="PROSITE" id="PS50949">
    <property type="entry name" value="HTH_GNTR"/>
    <property type="match status" value="1"/>
</dbReference>
<dbReference type="InterPro" id="IPR015421">
    <property type="entry name" value="PyrdxlP-dep_Trfase_major"/>
</dbReference>
<keyword evidence="8" id="KW-0032">Aminotransferase</keyword>
<dbReference type="InterPro" id="IPR000524">
    <property type="entry name" value="Tscrpt_reg_HTH_GntR"/>
</dbReference>
<evidence type="ECO:0000259" key="7">
    <source>
        <dbReference type="PROSITE" id="PS50949"/>
    </source>
</evidence>
<dbReference type="InterPro" id="IPR051446">
    <property type="entry name" value="HTH_trans_reg/aminotransferase"/>
</dbReference>
<evidence type="ECO:0000256" key="5">
    <source>
        <dbReference type="ARBA" id="ARBA00023163"/>
    </source>
</evidence>
<name>A0ABY4L4R3_THEAE</name>
<evidence type="ECO:0000256" key="6">
    <source>
        <dbReference type="SAM" id="MobiDB-lite"/>
    </source>
</evidence>
<dbReference type="InterPro" id="IPR015422">
    <property type="entry name" value="PyrdxlP-dep_Trfase_small"/>
</dbReference>
<gene>
    <name evidence="8" type="ORF">FOF52_11295</name>
</gene>
<dbReference type="PANTHER" id="PTHR46577">
    <property type="entry name" value="HTH-TYPE TRANSCRIPTIONAL REGULATORY PROTEIN GABR"/>
    <property type="match status" value="1"/>
</dbReference>
<dbReference type="PRINTS" id="PR00035">
    <property type="entry name" value="HTHGNTR"/>
</dbReference>
<dbReference type="InterPro" id="IPR004839">
    <property type="entry name" value="Aminotransferase_I/II_large"/>
</dbReference>
<sequence length="495" mass="53443">MRWKMDSFADGAHRLAAQLGRWSDGDGPLYRKLADALRRAVADGVLAAGERLPSERALAAALAVSRTTVVAAYDELRAAGLLRSRQGSGTRVSGHTRPAPTDGYAPGGSARALYQRLIDGPGDLVSLACVTTEAIPPVPDIIRETADRRLAELLAETGYHPRGLPELREAVADHYTGLGLPTSPDQIVVTTGVQQAVAFVCDLYLYRGSAALIESPSFAGCLDSLRAAGADLLTVPVDEEGADVARMRRIMRERRPDLVYLMPTYHNPTGVLMSAARRRQVAELAAEYGVPVFEDGAYTGLRAPREPPPIAAFAPPGAEVITAASVGKTAWAGLRIGWLRAPAATAERISRRKAITDLGSPLLDQAVAARLVRCWPQLAAARSALLAERMAVLEERLRERLPEWCWRRPDGGAALWVRLPDGTDARVFAQVALRHGVEVVPGSVMAPCGDHDSSFRLTFSHPVDTIAVLVDRLARAWEDLRRHGPVEDYAPRVVV</sequence>
<dbReference type="InterPro" id="IPR036388">
    <property type="entry name" value="WH-like_DNA-bd_sf"/>
</dbReference>
<dbReference type="SMART" id="SM00345">
    <property type="entry name" value="HTH_GNTR"/>
    <property type="match status" value="1"/>
</dbReference>
<evidence type="ECO:0000313" key="9">
    <source>
        <dbReference type="Proteomes" id="UP000832041"/>
    </source>
</evidence>
<dbReference type="SUPFAM" id="SSF46785">
    <property type="entry name" value="Winged helix' DNA-binding domain"/>
    <property type="match status" value="1"/>
</dbReference>
<dbReference type="Gene3D" id="3.90.1150.10">
    <property type="entry name" value="Aspartate Aminotransferase, domain 1"/>
    <property type="match status" value="1"/>
</dbReference>
<comment type="similarity">
    <text evidence="1">In the C-terminal section; belongs to the class-I pyridoxal-phosphate-dependent aminotransferase family.</text>
</comment>
<feature type="region of interest" description="Disordered" evidence="6">
    <location>
        <begin position="85"/>
        <end position="105"/>
    </location>
</feature>
<protein>
    <submittedName>
        <fullName evidence="8">PLP-dependent aminotransferase family protein</fullName>
    </submittedName>
</protein>
<keyword evidence="3" id="KW-0805">Transcription regulation</keyword>
<dbReference type="EMBL" id="CP051627">
    <property type="protein sequence ID" value="UPT21458.1"/>
    <property type="molecule type" value="Genomic_DNA"/>
</dbReference>
<feature type="domain" description="HTH gntR-type" evidence="7">
    <location>
        <begin position="27"/>
        <end position="95"/>
    </location>
</feature>
<keyword evidence="8" id="KW-0808">Transferase</keyword>
<dbReference type="InterPro" id="IPR015424">
    <property type="entry name" value="PyrdxlP-dep_Trfase"/>
</dbReference>
<keyword evidence="5" id="KW-0804">Transcription</keyword>
<dbReference type="Proteomes" id="UP000832041">
    <property type="component" value="Chromosome"/>
</dbReference>
<proteinExistence type="inferred from homology"/>
<dbReference type="Gene3D" id="3.40.640.10">
    <property type="entry name" value="Type I PLP-dependent aspartate aminotransferase-like (Major domain)"/>
    <property type="match status" value="1"/>
</dbReference>